<evidence type="ECO:0000313" key="3">
    <source>
        <dbReference type="EMBL" id="ROQ92274.1"/>
    </source>
</evidence>
<evidence type="ECO:0000256" key="1">
    <source>
        <dbReference type="ARBA" id="ARBA00022729"/>
    </source>
</evidence>
<sequence length="267" mass="29627">MKPLALVSIAVRLCAVAVILFACAAPRPSVTESRRPPAAWHPNTWKQSLMARHEAWQQFEAGYKARWTDSLERVWRARVLVIASLPDRLRLEILTGLGQVQGLFVFDGTRATLWIVPERVVYTSVRQGVLLEQLLGLRLPGTELAPTLLGLPSLDKLDGVVVRRLQDGTVVLDSGHGKPEPLRHIHLCEDQERLCCMDFSDAGAPLSVLFQYGAKGPDRDIPTSLTFHSATGMVELTRTFFRQPARVAPETFEVPLPEGDVQVVEVP</sequence>
<keyword evidence="4" id="KW-1185">Reference proteome</keyword>
<feature type="chain" id="PRO_5017953561" description="Outer-membrane lipoprotein LolB" evidence="2">
    <location>
        <begin position="25"/>
        <end position="267"/>
    </location>
</feature>
<dbReference type="SUPFAM" id="SSF89392">
    <property type="entry name" value="Prokaryotic lipoproteins and lipoprotein localization factors"/>
    <property type="match status" value="1"/>
</dbReference>
<proteinExistence type="predicted"/>
<dbReference type="EMBL" id="RJVA01000012">
    <property type="protein sequence ID" value="ROQ92274.1"/>
    <property type="molecule type" value="Genomic_DNA"/>
</dbReference>
<comment type="caution">
    <text evidence="3">The sequence shown here is derived from an EMBL/GenBank/DDBJ whole genome shotgun (WGS) entry which is preliminary data.</text>
</comment>
<evidence type="ECO:0000256" key="2">
    <source>
        <dbReference type="SAM" id="SignalP"/>
    </source>
</evidence>
<gene>
    <name evidence="3" type="ORF">EDC27_1977</name>
</gene>
<protein>
    <recommendedName>
        <fullName evidence="5">Outer-membrane lipoprotein LolB</fullName>
    </recommendedName>
</protein>
<evidence type="ECO:0000313" key="4">
    <source>
        <dbReference type="Proteomes" id="UP000276223"/>
    </source>
</evidence>
<name>A0A3N1UM33_9BACT</name>
<organism evidence="3 4">
    <name type="scientific">Desulfosoma caldarium</name>
    <dbReference type="NCBI Taxonomy" id="610254"/>
    <lineage>
        <taxon>Bacteria</taxon>
        <taxon>Pseudomonadati</taxon>
        <taxon>Thermodesulfobacteriota</taxon>
        <taxon>Syntrophobacteria</taxon>
        <taxon>Syntrophobacterales</taxon>
        <taxon>Syntrophobacteraceae</taxon>
        <taxon>Desulfosoma</taxon>
    </lineage>
</organism>
<dbReference type="PROSITE" id="PS51257">
    <property type="entry name" value="PROKAR_LIPOPROTEIN"/>
    <property type="match status" value="1"/>
</dbReference>
<dbReference type="InterPro" id="IPR029046">
    <property type="entry name" value="LolA/LolB/LppX"/>
</dbReference>
<dbReference type="AlphaFoldDB" id="A0A3N1UM33"/>
<reference evidence="3 4" key="1">
    <citation type="submission" date="2018-11" db="EMBL/GenBank/DDBJ databases">
        <title>Genomic Encyclopedia of Type Strains, Phase IV (KMG-IV): sequencing the most valuable type-strain genomes for metagenomic binning, comparative biology and taxonomic classification.</title>
        <authorList>
            <person name="Goeker M."/>
        </authorList>
    </citation>
    <scope>NUCLEOTIDE SEQUENCE [LARGE SCALE GENOMIC DNA]</scope>
    <source>
        <strain evidence="3 4">DSM 22027</strain>
    </source>
</reference>
<evidence type="ECO:0008006" key="5">
    <source>
        <dbReference type="Google" id="ProtNLM"/>
    </source>
</evidence>
<accession>A0A3N1UM33</accession>
<keyword evidence="1 2" id="KW-0732">Signal</keyword>
<feature type="signal peptide" evidence="2">
    <location>
        <begin position="1"/>
        <end position="24"/>
    </location>
</feature>
<dbReference type="Proteomes" id="UP000276223">
    <property type="component" value="Unassembled WGS sequence"/>
</dbReference>